<sequence>MGLSGAHVEAAPSPPSDLQQPPLEFSAIFETPQQKASQKMFSCSVCKKSFSSQSNLKSHQLIHTDEKPFSCSVCSRAFRQRQSMQSHMRTHTGERPFECPNQGSHLRTHRRHVHAGGKQFICDRCGKTYADQRYLRLHKCCYA</sequence>
<evidence type="ECO:0000256" key="5">
    <source>
        <dbReference type="ARBA" id="ARBA00022833"/>
    </source>
</evidence>
<dbReference type="SUPFAM" id="SSF57667">
    <property type="entry name" value="beta-beta-alpha zinc fingers"/>
    <property type="match status" value="2"/>
</dbReference>
<evidence type="ECO:0000313" key="10">
    <source>
        <dbReference type="EMBL" id="MEQ2166236.1"/>
    </source>
</evidence>
<dbReference type="Gene3D" id="3.30.160.60">
    <property type="entry name" value="Classic Zinc Finger"/>
    <property type="match status" value="3"/>
</dbReference>
<protein>
    <recommendedName>
        <fullName evidence="9">C2H2-type domain-containing protein</fullName>
    </recommendedName>
</protein>
<dbReference type="PROSITE" id="PS00028">
    <property type="entry name" value="ZINC_FINGER_C2H2_1"/>
    <property type="match status" value="2"/>
</dbReference>
<evidence type="ECO:0000259" key="9">
    <source>
        <dbReference type="PROSITE" id="PS50157"/>
    </source>
</evidence>
<accession>A0ABV0N4A7</accession>
<organism evidence="10 11">
    <name type="scientific">Goodea atripinnis</name>
    <dbReference type="NCBI Taxonomy" id="208336"/>
    <lineage>
        <taxon>Eukaryota</taxon>
        <taxon>Metazoa</taxon>
        <taxon>Chordata</taxon>
        <taxon>Craniata</taxon>
        <taxon>Vertebrata</taxon>
        <taxon>Euteleostomi</taxon>
        <taxon>Actinopterygii</taxon>
        <taxon>Neopterygii</taxon>
        <taxon>Teleostei</taxon>
        <taxon>Neoteleostei</taxon>
        <taxon>Acanthomorphata</taxon>
        <taxon>Ovalentaria</taxon>
        <taxon>Atherinomorphae</taxon>
        <taxon>Cyprinodontiformes</taxon>
        <taxon>Goodeidae</taxon>
        <taxon>Goodea</taxon>
    </lineage>
</organism>
<dbReference type="InterPro" id="IPR013087">
    <property type="entry name" value="Znf_C2H2_type"/>
</dbReference>
<keyword evidence="3" id="KW-0677">Repeat</keyword>
<proteinExistence type="predicted"/>
<evidence type="ECO:0000256" key="7">
    <source>
        <dbReference type="PROSITE-ProRule" id="PRU00042"/>
    </source>
</evidence>
<keyword evidence="6" id="KW-0539">Nucleus</keyword>
<feature type="region of interest" description="Disordered" evidence="8">
    <location>
        <begin position="1"/>
        <end position="21"/>
    </location>
</feature>
<keyword evidence="4 7" id="KW-0863">Zinc-finger</keyword>
<comment type="caution">
    <text evidence="10">The sequence shown here is derived from an EMBL/GenBank/DDBJ whole genome shotgun (WGS) entry which is preliminary data.</text>
</comment>
<gene>
    <name evidence="10" type="ORF">GOODEAATRI_025840</name>
</gene>
<feature type="domain" description="C2H2-type" evidence="9">
    <location>
        <begin position="120"/>
        <end position="143"/>
    </location>
</feature>
<dbReference type="PANTHER" id="PTHR16515">
    <property type="entry name" value="PR DOMAIN ZINC FINGER PROTEIN"/>
    <property type="match status" value="1"/>
</dbReference>
<evidence type="ECO:0000256" key="1">
    <source>
        <dbReference type="ARBA" id="ARBA00004123"/>
    </source>
</evidence>
<reference evidence="10 11" key="1">
    <citation type="submission" date="2021-06" db="EMBL/GenBank/DDBJ databases">
        <authorList>
            <person name="Palmer J.M."/>
        </authorList>
    </citation>
    <scope>NUCLEOTIDE SEQUENCE [LARGE SCALE GENOMIC DNA]</scope>
    <source>
        <strain evidence="10 11">GA_2019</strain>
        <tissue evidence="10">Muscle</tissue>
    </source>
</reference>
<dbReference type="PROSITE" id="PS50157">
    <property type="entry name" value="ZINC_FINGER_C2H2_2"/>
    <property type="match status" value="3"/>
</dbReference>
<comment type="subcellular location">
    <subcellularLocation>
        <location evidence="1">Nucleus</location>
    </subcellularLocation>
</comment>
<feature type="domain" description="C2H2-type" evidence="9">
    <location>
        <begin position="69"/>
        <end position="96"/>
    </location>
</feature>
<dbReference type="Pfam" id="PF00096">
    <property type="entry name" value="zf-C2H2"/>
    <property type="match status" value="3"/>
</dbReference>
<dbReference type="Proteomes" id="UP001476798">
    <property type="component" value="Unassembled WGS sequence"/>
</dbReference>
<dbReference type="InterPro" id="IPR050331">
    <property type="entry name" value="Zinc_finger"/>
</dbReference>
<name>A0ABV0N4A7_9TELE</name>
<evidence type="ECO:0000313" key="11">
    <source>
        <dbReference type="Proteomes" id="UP001476798"/>
    </source>
</evidence>
<feature type="domain" description="C2H2-type" evidence="9">
    <location>
        <begin position="41"/>
        <end position="68"/>
    </location>
</feature>
<keyword evidence="2" id="KW-0479">Metal-binding</keyword>
<dbReference type="PANTHER" id="PTHR16515:SF49">
    <property type="entry name" value="GASTRULA ZINC FINGER PROTEIN XLCGF49.1-LIKE-RELATED"/>
    <property type="match status" value="1"/>
</dbReference>
<dbReference type="InterPro" id="IPR036236">
    <property type="entry name" value="Znf_C2H2_sf"/>
</dbReference>
<evidence type="ECO:0000256" key="2">
    <source>
        <dbReference type="ARBA" id="ARBA00022723"/>
    </source>
</evidence>
<evidence type="ECO:0000256" key="6">
    <source>
        <dbReference type="ARBA" id="ARBA00023242"/>
    </source>
</evidence>
<evidence type="ECO:0000256" key="8">
    <source>
        <dbReference type="SAM" id="MobiDB-lite"/>
    </source>
</evidence>
<evidence type="ECO:0000256" key="4">
    <source>
        <dbReference type="ARBA" id="ARBA00022771"/>
    </source>
</evidence>
<dbReference type="SMART" id="SM00355">
    <property type="entry name" value="ZnF_C2H2"/>
    <property type="match status" value="3"/>
</dbReference>
<dbReference type="EMBL" id="JAHRIO010023093">
    <property type="protein sequence ID" value="MEQ2166236.1"/>
    <property type="molecule type" value="Genomic_DNA"/>
</dbReference>
<evidence type="ECO:0000256" key="3">
    <source>
        <dbReference type="ARBA" id="ARBA00022737"/>
    </source>
</evidence>
<keyword evidence="11" id="KW-1185">Reference proteome</keyword>
<keyword evidence="5" id="KW-0862">Zinc</keyword>